<proteinExistence type="predicted"/>
<organism evidence="1">
    <name type="scientific">marine sediment metagenome</name>
    <dbReference type="NCBI Taxonomy" id="412755"/>
    <lineage>
        <taxon>unclassified sequences</taxon>
        <taxon>metagenomes</taxon>
        <taxon>ecological metagenomes</taxon>
    </lineage>
</organism>
<dbReference type="AlphaFoldDB" id="X1GDK0"/>
<dbReference type="EMBL" id="BARU01007223">
    <property type="protein sequence ID" value="GAH42895.1"/>
    <property type="molecule type" value="Genomic_DNA"/>
</dbReference>
<accession>X1GDK0</accession>
<reference evidence="1" key="1">
    <citation type="journal article" date="2014" name="Front. Microbiol.">
        <title>High frequency of phylogenetically diverse reductive dehalogenase-homologous genes in deep subseafloor sedimentary metagenomes.</title>
        <authorList>
            <person name="Kawai M."/>
            <person name="Futagami T."/>
            <person name="Toyoda A."/>
            <person name="Takaki Y."/>
            <person name="Nishi S."/>
            <person name="Hori S."/>
            <person name="Arai W."/>
            <person name="Tsubouchi T."/>
            <person name="Morono Y."/>
            <person name="Uchiyama I."/>
            <person name="Ito T."/>
            <person name="Fujiyama A."/>
            <person name="Inagaki F."/>
            <person name="Takami H."/>
        </authorList>
    </citation>
    <scope>NUCLEOTIDE SEQUENCE</scope>
    <source>
        <strain evidence="1">Expedition CK06-06</strain>
    </source>
</reference>
<comment type="caution">
    <text evidence="1">The sequence shown here is derived from an EMBL/GenBank/DDBJ whole genome shotgun (WGS) entry which is preliminary data.</text>
</comment>
<protein>
    <submittedName>
        <fullName evidence="1">Uncharacterized protein</fullName>
    </submittedName>
</protein>
<name>X1GDK0_9ZZZZ</name>
<evidence type="ECO:0000313" key="1">
    <source>
        <dbReference type="EMBL" id="GAH42895.1"/>
    </source>
</evidence>
<sequence>DHPDWWTPVGGQNSQDSILERRSVVYNDDRDMDPADQERAAANYAHSGKFFPRGMRGMIERIEILCQGAVVDGLELGYGIHPSLGPIGTFTLTPLVALTWQGADINLMWDYDSLWIWVISIEPGVLWTFDRFQPYDGHTSVDAGVTWVAQALRPFISVTYSGETPGDVPVSGIINNIAIPSSSSRSPSIGKAIPITDWTDCIRIEAVGFEDFIIVQVREAASSHTTEIRVYCDGVVAFNFQFFDLNALGFVATTPSVSLPTYGEDEKCVMLIHRLFHFRRNFTIQARNLVGAQIVDVWAFTHVLR</sequence>
<feature type="non-terminal residue" evidence="1">
    <location>
        <position position="1"/>
    </location>
</feature>
<gene>
    <name evidence="1" type="ORF">S03H2_14246</name>
</gene>